<evidence type="ECO:0000313" key="2">
    <source>
        <dbReference type="Proteomes" id="UP001209540"/>
    </source>
</evidence>
<gene>
    <name evidence="1" type="ORF">BDA99DRAFT_534639</name>
</gene>
<accession>A0AAD5PG99</accession>
<keyword evidence="2" id="KW-1185">Reference proteome</keyword>
<comment type="caution">
    <text evidence="1">The sequence shown here is derived from an EMBL/GenBank/DDBJ whole genome shotgun (WGS) entry which is preliminary data.</text>
</comment>
<dbReference type="AlphaFoldDB" id="A0AAD5PG99"/>
<reference evidence="1" key="1">
    <citation type="journal article" date="2022" name="IScience">
        <title>Evolution of zygomycete secretomes and the origins of terrestrial fungal ecologies.</title>
        <authorList>
            <person name="Chang Y."/>
            <person name="Wang Y."/>
            <person name="Mondo S."/>
            <person name="Ahrendt S."/>
            <person name="Andreopoulos W."/>
            <person name="Barry K."/>
            <person name="Beard J."/>
            <person name="Benny G.L."/>
            <person name="Blankenship S."/>
            <person name="Bonito G."/>
            <person name="Cuomo C."/>
            <person name="Desiro A."/>
            <person name="Gervers K.A."/>
            <person name="Hundley H."/>
            <person name="Kuo A."/>
            <person name="LaButti K."/>
            <person name="Lang B.F."/>
            <person name="Lipzen A."/>
            <person name="O'Donnell K."/>
            <person name="Pangilinan J."/>
            <person name="Reynolds N."/>
            <person name="Sandor L."/>
            <person name="Smith M.E."/>
            <person name="Tsang A."/>
            <person name="Grigoriev I.V."/>
            <person name="Stajich J.E."/>
            <person name="Spatafora J.W."/>
        </authorList>
    </citation>
    <scope>NUCLEOTIDE SEQUENCE</scope>
    <source>
        <strain evidence="1">RSA 2281</strain>
    </source>
</reference>
<dbReference type="SUPFAM" id="SSF48452">
    <property type="entry name" value="TPR-like"/>
    <property type="match status" value="1"/>
</dbReference>
<name>A0AAD5PG99_9FUNG</name>
<reference evidence="1" key="2">
    <citation type="submission" date="2023-02" db="EMBL/GenBank/DDBJ databases">
        <authorList>
            <consortium name="DOE Joint Genome Institute"/>
            <person name="Mondo S.J."/>
            <person name="Chang Y."/>
            <person name="Wang Y."/>
            <person name="Ahrendt S."/>
            <person name="Andreopoulos W."/>
            <person name="Barry K."/>
            <person name="Beard J."/>
            <person name="Benny G.L."/>
            <person name="Blankenship S."/>
            <person name="Bonito G."/>
            <person name="Cuomo C."/>
            <person name="Desiro A."/>
            <person name="Gervers K.A."/>
            <person name="Hundley H."/>
            <person name="Kuo A."/>
            <person name="LaButti K."/>
            <person name="Lang B.F."/>
            <person name="Lipzen A."/>
            <person name="O'Donnell K."/>
            <person name="Pangilinan J."/>
            <person name="Reynolds N."/>
            <person name="Sandor L."/>
            <person name="Smith M.W."/>
            <person name="Tsang A."/>
            <person name="Grigoriev I.V."/>
            <person name="Stajich J.E."/>
            <person name="Spatafora J.W."/>
        </authorList>
    </citation>
    <scope>NUCLEOTIDE SEQUENCE</scope>
    <source>
        <strain evidence="1">RSA 2281</strain>
    </source>
</reference>
<dbReference type="EMBL" id="JAIXMP010000007">
    <property type="protein sequence ID" value="KAI9270527.1"/>
    <property type="molecule type" value="Genomic_DNA"/>
</dbReference>
<dbReference type="InterPro" id="IPR011990">
    <property type="entry name" value="TPR-like_helical_dom_sf"/>
</dbReference>
<evidence type="ECO:0000313" key="1">
    <source>
        <dbReference type="EMBL" id="KAI9270527.1"/>
    </source>
</evidence>
<dbReference type="Gene3D" id="1.25.40.10">
    <property type="entry name" value="Tetratricopeptide repeat domain"/>
    <property type="match status" value="1"/>
</dbReference>
<organism evidence="1 2">
    <name type="scientific">Phascolomyces articulosus</name>
    <dbReference type="NCBI Taxonomy" id="60185"/>
    <lineage>
        <taxon>Eukaryota</taxon>
        <taxon>Fungi</taxon>
        <taxon>Fungi incertae sedis</taxon>
        <taxon>Mucoromycota</taxon>
        <taxon>Mucoromycotina</taxon>
        <taxon>Mucoromycetes</taxon>
        <taxon>Mucorales</taxon>
        <taxon>Lichtheimiaceae</taxon>
        <taxon>Phascolomyces</taxon>
    </lineage>
</organism>
<protein>
    <submittedName>
        <fullName evidence="1">Uncharacterized protein</fullName>
    </submittedName>
</protein>
<dbReference type="Proteomes" id="UP001209540">
    <property type="component" value="Unassembled WGS sequence"/>
</dbReference>
<sequence>MTSPHYLQSQHINPASLVELQVLSKVATEMQLQDNVKGSIPYLAKICQIVDNQQTDSKKAMDQIRAQAHVQLADAYFKSHQFVQCEASLSIAVKLWEKSRLDNQQHLASAYDQLKACYETLEKYKLDLSFVQECFQMMMKSRVRSFL</sequence>
<proteinExistence type="predicted"/>